<dbReference type="InterPro" id="IPR027417">
    <property type="entry name" value="P-loop_NTPase"/>
</dbReference>
<evidence type="ECO:0000256" key="3">
    <source>
        <dbReference type="ARBA" id="ARBA00022840"/>
    </source>
</evidence>
<dbReference type="PROSITE" id="PS50893">
    <property type="entry name" value="ABC_TRANSPORTER_2"/>
    <property type="match status" value="2"/>
</dbReference>
<dbReference type="InterPro" id="IPR003439">
    <property type="entry name" value="ABC_transporter-like_ATP-bd"/>
</dbReference>
<dbReference type="InterPro" id="IPR003593">
    <property type="entry name" value="AAA+_ATPase"/>
</dbReference>
<evidence type="ECO:0000256" key="1">
    <source>
        <dbReference type="ARBA" id="ARBA00022448"/>
    </source>
</evidence>
<dbReference type="PANTHER" id="PTHR43553:SF3">
    <property type="entry name" value="ABC TRANSPORTER ATP-BINDING PROTEIN MODF"/>
    <property type="match status" value="1"/>
</dbReference>
<dbReference type="EMBL" id="BAABIQ010000008">
    <property type="protein sequence ID" value="GAA4787675.1"/>
    <property type="molecule type" value="Genomic_DNA"/>
</dbReference>
<dbReference type="Pfam" id="PF00005">
    <property type="entry name" value="ABC_tran"/>
    <property type="match status" value="2"/>
</dbReference>
<dbReference type="InterPro" id="IPR050095">
    <property type="entry name" value="ECF_ABC_transporter_ATP-bd"/>
</dbReference>
<name>A0ABP9AXT8_9SPHI</name>
<keyword evidence="2" id="KW-0547">Nucleotide-binding</keyword>
<gene>
    <name evidence="5" type="ORF">GCM10023231_14760</name>
</gene>
<keyword evidence="6" id="KW-1185">Reference proteome</keyword>
<evidence type="ECO:0000313" key="5">
    <source>
        <dbReference type="EMBL" id="GAA4787675.1"/>
    </source>
</evidence>
<dbReference type="GO" id="GO:0005524">
    <property type="term" value="F:ATP binding"/>
    <property type="evidence" value="ECO:0007669"/>
    <property type="project" value="UniProtKB-KW"/>
</dbReference>
<dbReference type="SUPFAM" id="SSF52540">
    <property type="entry name" value="P-loop containing nucleoside triphosphate hydrolases"/>
    <property type="match status" value="2"/>
</dbReference>
<evidence type="ECO:0000259" key="4">
    <source>
        <dbReference type="PROSITE" id="PS50893"/>
    </source>
</evidence>
<reference evidence="6" key="1">
    <citation type="journal article" date="2019" name="Int. J. Syst. Evol. Microbiol.">
        <title>The Global Catalogue of Microorganisms (GCM) 10K type strain sequencing project: providing services to taxonomists for standard genome sequencing and annotation.</title>
        <authorList>
            <consortium name="The Broad Institute Genomics Platform"/>
            <consortium name="The Broad Institute Genome Sequencing Center for Infectious Disease"/>
            <person name="Wu L."/>
            <person name="Ma J."/>
        </authorList>
    </citation>
    <scope>NUCLEOTIDE SEQUENCE [LARGE SCALE GENOMIC DNA]</scope>
    <source>
        <strain evidence="6">JCM 18200</strain>
    </source>
</reference>
<dbReference type="RefSeq" id="WP_345231110.1">
    <property type="nucleotide sequence ID" value="NZ_BAABIQ010000008.1"/>
</dbReference>
<organism evidence="5 6">
    <name type="scientific">Olivibacter ginsenosidimutans</name>
    <dbReference type="NCBI Taxonomy" id="1176537"/>
    <lineage>
        <taxon>Bacteria</taxon>
        <taxon>Pseudomonadati</taxon>
        <taxon>Bacteroidota</taxon>
        <taxon>Sphingobacteriia</taxon>
        <taxon>Sphingobacteriales</taxon>
        <taxon>Sphingobacteriaceae</taxon>
        <taxon>Olivibacter</taxon>
    </lineage>
</organism>
<proteinExistence type="predicted"/>
<protein>
    <submittedName>
        <fullName evidence="5">ATP-binding cassette domain-containing protein</fullName>
    </submittedName>
</protein>
<dbReference type="Gene3D" id="3.40.50.300">
    <property type="entry name" value="P-loop containing nucleotide triphosphate hydrolases"/>
    <property type="match status" value="2"/>
</dbReference>
<keyword evidence="1" id="KW-0813">Transport</keyword>
<sequence length="504" mass="57335">MDNKQLLSLIDVDVKLNGQYILQQINFNIHEGQHWALVGSSGAGKSAFLNTIIGKLAISHGAIQHHYAHEYLTLNRLDGMSHSHQDLLALTTPRHQFKNKAHVQGFYYQQRFNSMDADDADTVYDYLTRVKSALAGYWTVNSVTEALGLEYLLDKSIIKLSNGETRRLTIALALLRNPKLLLMDQPLIGLDAATRANFDRIIERIIASGVHIIICTSPTEIPKAITHIAVLEKGKMLKQGPKETILKELDTLTVQDPFLGNRDLLREELAHYSFQKFNQIVYMKDVSVKYDDRQILDHINWEILQGERWVLQGHNGAGKSTLLSLINGDNPQAYANHIILFDRKRGSGESIWDIKKKIGFVSPELHQYFPADQTCLQVIISGFYDTDGLFRKASKQQEEEALRWLNIFGIQSLEKKRLRTVSTSEQRLCLLARALVKKPPVLILDEPCQGLSTEQRDYFKMIIDEICKHTAATIIYVSHYVEDIPETVDRLLKLKNGKIITKKP</sequence>
<dbReference type="Proteomes" id="UP001501411">
    <property type="component" value="Unassembled WGS sequence"/>
</dbReference>
<feature type="domain" description="ABC transporter" evidence="4">
    <location>
        <begin position="281"/>
        <end position="504"/>
    </location>
</feature>
<accession>A0ABP9AXT8</accession>
<evidence type="ECO:0000313" key="6">
    <source>
        <dbReference type="Proteomes" id="UP001501411"/>
    </source>
</evidence>
<keyword evidence="3 5" id="KW-0067">ATP-binding</keyword>
<dbReference type="PANTHER" id="PTHR43553">
    <property type="entry name" value="HEAVY METAL TRANSPORTER"/>
    <property type="match status" value="1"/>
</dbReference>
<comment type="caution">
    <text evidence="5">The sequence shown here is derived from an EMBL/GenBank/DDBJ whole genome shotgun (WGS) entry which is preliminary data.</text>
</comment>
<dbReference type="SMART" id="SM00382">
    <property type="entry name" value="AAA"/>
    <property type="match status" value="2"/>
</dbReference>
<evidence type="ECO:0000256" key="2">
    <source>
        <dbReference type="ARBA" id="ARBA00022741"/>
    </source>
</evidence>
<feature type="domain" description="ABC transporter" evidence="4">
    <location>
        <begin position="7"/>
        <end position="258"/>
    </location>
</feature>